<feature type="compositionally biased region" description="Acidic residues" evidence="6">
    <location>
        <begin position="254"/>
        <end position="270"/>
    </location>
</feature>
<keyword evidence="3 7" id="KW-0812">Transmembrane</keyword>
<dbReference type="InterPro" id="IPR036259">
    <property type="entry name" value="MFS_trans_sf"/>
</dbReference>
<evidence type="ECO:0000313" key="9">
    <source>
        <dbReference type="EMBL" id="KNC96465.1"/>
    </source>
</evidence>
<evidence type="ECO:0000259" key="8">
    <source>
        <dbReference type="PROSITE" id="PS50850"/>
    </source>
</evidence>
<dbReference type="Proteomes" id="UP000053201">
    <property type="component" value="Unassembled WGS sequence"/>
</dbReference>
<reference evidence="9 10" key="1">
    <citation type="submission" date="2009-08" db="EMBL/GenBank/DDBJ databases">
        <title>The Genome Sequence of Spizellomyces punctatus strain DAOM BR117.</title>
        <authorList>
            <consortium name="The Broad Institute Genome Sequencing Platform"/>
            <person name="Russ C."/>
            <person name="Cuomo C."/>
            <person name="Shea T."/>
            <person name="Young S.K."/>
            <person name="Zeng Q."/>
            <person name="Koehrsen M."/>
            <person name="Haas B."/>
            <person name="Borodovsky M."/>
            <person name="Guigo R."/>
            <person name="Alvarado L."/>
            <person name="Berlin A."/>
            <person name="Bochicchio J."/>
            <person name="Borenstein D."/>
            <person name="Chapman S."/>
            <person name="Chen Z."/>
            <person name="Engels R."/>
            <person name="Freedman E."/>
            <person name="Gellesch M."/>
            <person name="Goldberg J."/>
            <person name="Griggs A."/>
            <person name="Gujja S."/>
            <person name="Heiman D."/>
            <person name="Hepburn T."/>
            <person name="Howarth C."/>
            <person name="Jen D."/>
            <person name="Larson L."/>
            <person name="Lewis B."/>
            <person name="Mehta T."/>
            <person name="Park D."/>
            <person name="Pearson M."/>
            <person name="Roberts A."/>
            <person name="Saif S."/>
            <person name="Shenoy N."/>
            <person name="Sisk P."/>
            <person name="Stolte C."/>
            <person name="Sykes S."/>
            <person name="Thomson T."/>
            <person name="Walk T."/>
            <person name="White J."/>
            <person name="Yandava C."/>
            <person name="Burger G."/>
            <person name="Gray M.W."/>
            <person name="Holland P.W.H."/>
            <person name="King N."/>
            <person name="Lang F.B.F."/>
            <person name="Roger A.J."/>
            <person name="Ruiz-Trillo I."/>
            <person name="Lander E."/>
            <person name="Nusbaum C."/>
        </authorList>
    </citation>
    <scope>NUCLEOTIDE SEQUENCE [LARGE SCALE GENOMIC DNA]</scope>
    <source>
        <strain evidence="9 10">DAOM BR117</strain>
    </source>
</reference>
<dbReference type="OMA" id="IWQMILF"/>
<evidence type="ECO:0000256" key="3">
    <source>
        <dbReference type="ARBA" id="ARBA00022692"/>
    </source>
</evidence>
<evidence type="ECO:0000256" key="2">
    <source>
        <dbReference type="ARBA" id="ARBA00022448"/>
    </source>
</evidence>
<organism evidence="9 10">
    <name type="scientific">Spizellomyces punctatus (strain DAOM BR117)</name>
    <dbReference type="NCBI Taxonomy" id="645134"/>
    <lineage>
        <taxon>Eukaryota</taxon>
        <taxon>Fungi</taxon>
        <taxon>Fungi incertae sedis</taxon>
        <taxon>Chytridiomycota</taxon>
        <taxon>Chytridiomycota incertae sedis</taxon>
        <taxon>Chytridiomycetes</taxon>
        <taxon>Spizellomycetales</taxon>
        <taxon>Spizellomycetaceae</taxon>
        <taxon>Spizellomyces</taxon>
    </lineage>
</organism>
<sequence>MQVQDGKSSEEEGETQSFLPENLSPNTFPLTPPVSPRTSTTSLLPRRHARSPTSTTLLLLLALVPEGILEAMLIPLYPYLVRATGVDEGSVGYYAGLLSSAFYGPLFVTNVVWGGISDRYGRRRVLLLGASFGFLAAVLLSIGQRLELLFVARLLAGTFGANSTVTKGTLGLLWGDDDGRAWAYSMYGGVYGVSGILGPVLAGLLVGDGEFQRACWVGAVLMGGAVGVLWWGVKDGEGGYSVLDNQDSSKSLPDEDDGDEVKDSVDDTLDTVDPPSPILPITLYCITAFTTSLYMTALPLYLSSPFPGPNQSPQQTSYQVMLIAVTKLLGQTLCFRFVSRWVGKWGCVLLGMAGFLVGLLVIGLRVLGFVEGGLELVLVLLGLSEVCAYLAVIVLITDAASKQSLGLVHGVASTCAAATRTVAPAVAGSLWQWGVGVGGAGRGVVFWAGAFVGALGLLAAAWGLSRRSRVVERIE</sequence>
<dbReference type="Gene3D" id="1.20.1250.20">
    <property type="entry name" value="MFS general substrate transporter like domains"/>
    <property type="match status" value="1"/>
</dbReference>
<evidence type="ECO:0000256" key="5">
    <source>
        <dbReference type="ARBA" id="ARBA00023136"/>
    </source>
</evidence>
<dbReference type="PANTHER" id="PTHR23504:SF15">
    <property type="entry name" value="MAJOR FACILITATOR SUPERFAMILY (MFS) PROFILE DOMAIN-CONTAINING PROTEIN"/>
    <property type="match status" value="1"/>
</dbReference>
<evidence type="ECO:0000256" key="6">
    <source>
        <dbReference type="SAM" id="MobiDB-lite"/>
    </source>
</evidence>
<dbReference type="RefSeq" id="XP_016604505.1">
    <property type="nucleotide sequence ID" value="XM_016756209.1"/>
</dbReference>
<comment type="subcellular location">
    <subcellularLocation>
        <location evidence="1">Membrane</location>
        <topology evidence="1">Multi-pass membrane protein</topology>
    </subcellularLocation>
</comment>
<keyword evidence="10" id="KW-1185">Reference proteome</keyword>
<keyword evidence="2" id="KW-0813">Transport</keyword>
<evidence type="ECO:0000313" key="10">
    <source>
        <dbReference type="Proteomes" id="UP000053201"/>
    </source>
</evidence>
<feature type="domain" description="Major facilitator superfamily (MFS) profile" evidence="8">
    <location>
        <begin position="55"/>
        <end position="468"/>
    </location>
</feature>
<evidence type="ECO:0000256" key="1">
    <source>
        <dbReference type="ARBA" id="ARBA00004141"/>
    </source>
</evidence>
<dbReference type="InParanoid" id="A0A0L0H4M7"/>
<feature type="compositionally biased region" description="Polar residues" evidence="6">
    <location>
        <begin position="15"/>
        <end position="28"/>
    </location>
</feature>
<dbReference type="InterPro" id="IPR011701">
    <property type="entry name" value="MFS"/>
</dbReference>
<dbReference type="GO" id="GO:0016020">
    <property type="term" value="C:membrane"/>
    <property type="evidence" value="ECO:0007669"/>
    <property type="project" value="UniProtKB-SubCell"/>
</dbReference>
<protein>
    <recommendedName>
        <fullName evidence="8">Major facilitator superfamily (MFS) profile domain-containing protein</fullName>
    </recommendedName>
</protein>
<accession>A0A0L0H4M7</accession>
<evidence type="ECO:0000256" key="7">
    <source>
        <dbReference type="SAM" id="Phobius"/>
    </source>
</evidence>
<feature type="transmembrane region" description="Helical" evidence="7">
    <location>
        <begin position="376"/>
        <end position="396"/>
    </location>
</feature>
<feature type="region of interest" description="Disordered" evidence="6">
    <location>
        <begin position="1"/>
        <end position="48"/>
    </location>
</feature>
<dbReference type="AlphaFoldDB" id="A0A0L0H4M7"/>
<feature type="transmembrane region" description="Helical" evidence="7">
    <location>
        <begin position="408"/>
        <end position="432"/>
    </location>
</feature>
<evidence type="ECO:0000256" key="4">
    <source>
        <dbReference type="ARBA" id="ARBA00022989"/>
    </source>
</evidence>
<feature type="region of interest" description="Disordered" evidence="6">
    <location>
        <begin position="244"/>
        <end position="271"/>
    </location>
</feature>
<feature type="transmembrane region" description="Helical" evidence="7">
    <location>
        <begin position="125"/>
        <end position="143"/>
    </location>
</feature>
<dbReference type="VEuPathDB" id="FungiDB:SPPG_08057"/>
<feature type="transmembrane region" description="Helical" evidence="7">
    <location>
        <begin position="182"/>
        <end position="207"/>
    </location>
</feature>
<keyword evidence="5 7" id="KW-0472">Membrane</keyword>
<feature type="transmembrane region" description="Helical" evidence="7">
    <location>
        <begin position="444"/>
        <end position="464"/>
    </location>
</feature>
<name>A0A0L0H4M7_SPIPD</name>
<dbReference type="SUPFAM" id="SSF103473">
    <property type="entry name" value="MFS general substrate transporter"/>
    <property type="match status" value="1"/>
</dbReference>
<proteinExistence type="predicted"/>
<gene>
    <name evidence="9" type="ORF">SPPG_08057</name>
</gene>
<dbReference type="OrthoDB" id="419616at2759"/>
<dbReference type="PROSITE" id="PS50850">
    <property type="entry name" value="MFS"/>
    <property type="match status" value="1"/>
</dbReference>
<dbReference type="Pfam" id="PF07690">
    <property type="entry name" value="MFS_1"/>
    <property type="match status" value="1"/>
</dbReference>
<dbReference type="GO" id="GO:0022857">
    <property type="term" value="F:transmembrane transporter activity"/>
    <property type="evidence" value="ECO:0007669"/>
    <property type="project" value="InterPro"/>
</dbReference>
<feature type="transmembrane region" description="Helical" evidence="7">
    <location>
        <begin position="345"/>
        <end position="370"/>
    </location>
</feature>
<feature type="transmembrane region" description="Helical" evidence="7">
    <location>
        <begin position="56"/>
        <end position="79"/>
    </location>
</feature>
<keyword evidence="4 7" id="KW-1133">Transmembrane helix</keyword>
<dbReference type="InterPro" id="IPR020846">
    <property type="entry name" value="MFS_dom"/>
</dbReference>
<feature type="transmembrane region" description="Helical" evidence="7">
    <location>
        <begin position="214"/>
        <end position="233"/>
    </location>
</feature>
<dbReference type="PANTHER" id="PTHR23504">
    <property type="entry name" value="MAJOR FACILITATOR SUPERFAMILY DOMAIN-CONTAINING PROTEIN 10"/>
    <property type="match status" value="1"/>
</dbReference>
<feature type="transmembrane region" description="Helical" evidence="7">
    <location>
        <begin position="91"/>
        <end position="113"/>
    </location>
</feature>
<dbReference type="GeneID" id="27691235"/>
<feature type="transmembrane region" description="Helical" evidence="7">
    <location>
        <begin position="281"/>
        <end position="302"/>
    </location>
</feature>
<dbReference type="EMBL" id="KQ257468">
    <property type="protein sequence ID" value="KNC96465.1"/>
    <property type="molecule type" value="Genomic_DNA"/>
</dbReference>
<dbReference type="eggNOG" id="KOG2615">
    <property type="taxonomic scope" value="Eukaryota"/>
</dbReference>